<sequence>MSVAIIIGSTLYAPDKRWRLLCFSTPAQASMESDNDFMAVWRLNPTDTLPDIG</sequence>
<organism evidence="1">
    <name type="scientific">gut metagenome</name>
    <dbReference type="NCBI Taxonomy" id="749906"/>
    <lineage>
        <taxon>unclassified sequences</taxon>
        <taxon>metagenomes</taxon>
        <taxon>organismal metagenomes</taxon>
    </lineage>
</organism>
<comment type="caution">
    <text evidence="1">The sequence shown here is derived from an EMBL/GenBank/DDBJ whole genome shotgun (WGS) entry which is preliminary data.</text>
</comment>
<gene>
    <name evidence="1" type="ORF">EVA_04693</name>
</gene>
<proteinExistence type="predicted"/>
<protein>
    <submittedName>
        <fullName evidence="1">Uncharacterized protein</fullName>
    </submittedName>
</protein>
<dbReference type="AlphaFoldDB" id="J9H1C6"/>
<reference evidence="1" key="1">
    <citation type="journal article" date="2012" name="PLoS ONE">
        <title>Gene sets for utilization of primary and secondary nutrition supplies in the distal gut of endangered iberian lynx.</title>
        <authorList>
            <person name="Alcaide M."/>
            <person name="Messina E."/>
            <person name="Richter M."/>
            <person name="Bargiela R."/>
            <person name="Peplies J."/>
            <person name="Huws S.A."/>
            <person name="Newbold C.J."/>
            <person name="Golyshin P.N."/>
            <person name="Simon M.A."/>
            <person name="Lopez G."/>
            <person name="Yakimov M.M."/>
            <person name="Ferrer M."/>
        </authorList>
    </citation>
    <scope>NUCLEOTIDE SEQUENCE</scope>
</reference>
<dbReference type="EMBL" id="AMCI01000943">
    <property type="protein sequence ID" value="EJX07200.1"/>
    <property type="molecule type" value="Genomic_DNA"/>
</dbReference>
<evidence type="ECO:0000313" key="1">
    <source>
        <dbReference type="EMBL" id="EJX07200.1"/>
    </source>
</evidence>
<accession>J9H1C6</accession>
<name>J9H1C6_9ZZZZ</name>